<keyword evidence="1" id="KW-0349">Heme</keyword>
<keyword evidence="1" id="KW-0479">Metal-binding</keyword>
<dbReference type="InterPro" id="IPR050121">
    <property type="entry name" value="Cytochrome_P450_monoxygenase"/>
</dbReference>
<dbReference type="EMBL" id="JAGMVJ010000035">
    <property type="protein sequence ID" value="KAH7067163.1"/>
    <property type="molecule type" value="Genomic_DNA"/>
</dbReference>
<evidence type="ECO:0000256" key="1">
    <source>
        <dbReference type="PIRSR" id="PIRSR602401-1"/>
    </source>
</evidence>
<keyword evidence="1" id="KW-0408">Iron</keyword>
<dbReference type="SUPFAM" id="SSF48264">
    <property type="entry name" value="Cytochrome P450"/>
    <property type="match status" value="1"/>
</dbReference>
<reference evidence="3" key="1">
    <citation type="journal article" date="2021" name="Nat. Commun.">
        <title>Genetic determinants of endophytism in the Arabidopsis root mycobiome.</title>
        <authorList>
            <person name="Mesny F."/>
            <person name="Miyauchi S."/>
            <person name="Thiergart T."/>
            <person name="Pickel B."/>
            <person name="Atanasova L."/>
            <person name="Karlsson M."/>
            <person name="Huettel B."/>
            <person name="Barry K.W."/>
            <person name="Haridas S."/>
            <person name="Chen C."/>
            <person name="Bauer D."/>
            <person name="Andreopoulos W."/>
            <person name="Pangilinan J."/>
            <person name="LaButti K."/>
            <person name="Riley R."/>
            <person name="Lipzen A."/>
            <person name="Clum A."/>
            <person name="Drula E."/>
            <person name="Henrissat B."/>
            <person name="Kohler A."/>
            <person name="Grigoriev I.V."/>
            <person name="Martin F.M."/>
            <person name="Hacquard S."/>
        </authorList>
    </citation>
    <scope>NUCLEOTIDE SEQUENCE</scope>
    <source>
        <strain evidence="3">MPI-SDFR-AT-0120</strain>
    </source>
</reference>
<dbReference type="PANTHER" id="PTHR24305:SF147">
    <property type="entry name" value="P450, PUTATIVE (EUROFUNG)-RELATED"/>
    <property type="match status" value="1"/>
</dbReference>
<proteinExistence type="predicted"/>
<dbReference type="OrthoDB" id="1470350at2759"/>
<dbReference type="Gene3D" id="1.10.630.10">
    <property type="entry name" value="Cytochrome P450"/>
    <property type="match status" value="1"/>
</dbReference>
<evidence type="ECO:0000313" key="4">
    <source>
        <dbReference type="Proteomes" id="UP000813461"/>
    </source>
</evidence>
<dbReference type="AlphaFoldDB" id="A0A8K0VRZ4"/>
<feature type="transmembrane region" description="Helical" evidence="2">
    <location>
        <begin position="14"/>
        <end position="35"/>
    </location>
</feature>
<dbReference type="GO" id="GO:0004497">
    <property type="term" value="F:monooxygenase activity"/>
    <property type="evidence" value="ECO:0007669"/>
    <property type="project" value="InterPro"/>
</dbReference>
<dbReference type="PRINTS" id="PR00385">
    <property type="entry name" value="P450"/>
</dbReference>
<evidence type="ECO:0000256" key="2">
    <source>
        <dbReference type="SAM" id="Phobius"/>
    </source>
</evidence>
<comment type="cofactor">
    <cofactor evidence="1">
        <name>heme</name>
        <dbReference type="ChEBI" id="CHEBI:30413"/>
    </cofactor>
</comment>
<dbReference type="InterPro" id="IPR036396">
    <property type="entry name" value="Cyt_P450_sf"/>
</dbReference>
<accession>A0A8K0VRZ4</accession>
<dbReference type="InterPro" id="IPR002401">
    <property type="entry name" value="Cyt_P450_E_grp-I"/>
</dbReference>
<comment type="caution">
    <text evidence="3">The sequence shown here is derived from an EMBL/GenBank/DDBJ whole genome shotgun (WGS) entry which is preliminary data.</text>
</comment>
<keyword evidence="2" id="KW-0812">Transmembrane</keyword>
<feature type="binding site" description="axial binding residue" evidence="1">
    <location>
        <position position="461"/>
    </location>
    <ligand>
        <name>heme</name>
        <dbReference type="ChEBI" id="CHEBI:30413"/>
    </ligand>
    <ligandPart>
        <name>Fe</name>
        <dbReference type="ChEBI" id="CHEBI:18248"/>
    </ligandPart>
</feature>
<dbReference type="PRINTS" id="PR00463">
    <property type="entry name" value="EP450I"/>
</dbReference>
<gene>
    <name evidence="3" type="ORF">FB567DRAFT_585432</name>
</gene>
<dbReference type="GO" id="GO:0005506">
    <property type="term" value="F:iron ion binding"/>
    <property type="evidence" value="ECO:0007669"/>
    <property type="project" value="InterPro"/>
</dbReference>
<dbReference type="GO" id="GO:0016705">
    <property type="term" value="F:oxidoreductase activity, acting on paired donors, with incorporation or reduction of molecular oxygen"/>
    <property type="evidence" value="ECO:0007669"/>
    <property type="project" value="InterPro"/>
</dbReference>
<dbReference type="CDD" id="cd11061">
    <property type="entry name" value="CYP67-like"/>
    <property type="match status" value="1"/>
</dbReference>
<sequence length="537" mass="60492">MFRLSMISNQAETIIKYLFIGILIYIVALCIYRVYFHPLAKYPGPISYKLSGWPLLWQAYTGDRHIWHLKDHEKYGYIVRIAPNTLSFNTASALSTIYGPRAANVQKGEWYKTFDIAAGAYSSFTETDREKHAVRRRWMTPAFSAESLKTNESRVIDVIERFCNTLTPRSSGWGQKWNASDMSTYLGFDIMGSLVFGCDFRTVQEEENRPLANSVLPASMLMYWVSYLPLAFVVRPLLRTSFFEVVGGKSVQDNNRLIDYAHSQAQVQLAELTTEKRAESGRIDFLSHIVDAEDKKTGLRPTIADLGTEGLNMINAGADPFSSVLAGAIFYLVHNPEALQKATEEVRMTFSTPSEIANNAQLNSCTYLYACIEETLRRTAPVPSHLPRIILPGGMTIDNDHFPAKTVVGVPMYAIHHNPEYFPSPFTFRPERWIESPTNPASSIALARKAFNPFSIGTRQCSGRILAYMQLKLTLAHLLWRFDIREAEDEMGRGGGGEGLGVGREREDEFQMWDALGFGRDGPMVEVRAREGGVQED</sequence>
<organism evidence="3 4">
    <name type="scientific">Paraphoma chrysanthemicola</name>
    <dbReference type="NCBI Taxonomy" id="798071"/>
    <lineage>
        <taxon>Eukaryota</taxon>
        <taxon>Fungi</taxon>
        <taxon>Dikarya</taxon>
        <taxon>Ascomycota</taxon>
        <taxon>Pezizomycotina</taxon>
        <taxon>Dothideomycetes</taxon>
        <taxon>Pleosporomycetidae</taxon>
        <taxon>Pleosporales</taxon>
        <taxon>Pleosporineae</taxon>
        <taxon>Phaeosphaeriaceae</taxon>
        <taxon>Paraphoma</taxon>
    </lineage>
</organism>
<dbReference type="PANTHER" id="PTHR24305">
    <property type="entry name" value="CYTOCHROME P450"/>
    <property type="match status" value="1"/>
</dbReference>
<keyword evidence="4" id="KW-1185">Reference proteome</keyword>
<dbReference type="Pfam" id="PF00067">
    <property type="entry name" value="p450"/>
    <property type="match status" value="1"/>
</dbReference>
<protein>
    <submittedName>
        <fullName evidence="3">Benzoate 4-monooxygenase cytochrome P450</fullName>
    </submittedName>
</protein>
<name>A0A8K0VRZ4_9PLEO</name>
<dbReference type="Proteomes" id="UP000813461">
    <property type="component" value="Unassembled WGS sequence"/>
</dbReference>
<keyword evidence="2" id="KW-1133">Transmembrane helix</keyword>
<dbReference type="GO" id="GO:0020037">
    <property type="term" value="F:heme binding"/>
    <property type="evidence" value="ECO:0007669"/>
    <property type="project" value="InterPro"/>
</dbReference>
<keyword evidence="2" id="KW-0472">Membrane</keyword>
<dbReference type="InterPro" id="IPR001128">
    <property type="entry name" value="Cyt_P450"/>
</dbReference>
<evidence type="ECO:0000313" key="3">
    <source>
        <dbReference type="EMBL" id="KAH7067163.1"/>
    </source>
</evidence>